<proteinExistence type="predicted"/>
<name>A0A1Z4JF26_LEPBY</name>
<keyword evidence="1" id="KW-1133">Transmembrane helix</keyword>
<evidence type="ECO:0000313" key="3">
    <source>
        <dbReference type="Proteomes" id="UP000217895"/>
    </source>
</evidence>
<protein>
    <submittedName>
        <fullName evidence="2">Uncharacterized protein</fullName>
    </submittedName>
</protein>
<organism evidence="2 3">
    <name type="scientific">Leptolyngbya boryana NIES-2135</name>
    <dbReference type="NCBI Taxonomy" id="1973484"/>
    <lineage>
        <taxon>Bacteria</taxon>
        <taxon>Bacillati</taxon>
        <taxon>Cyanobacteriota</taxon>
        <taxon>Cyanophyceae</taxon>
        <taxon>Leptolyngbyales</taxon>
        <taxon>Leptolyngbyaceae</taxon>
        <taxon>Leptolyngbya group</taxon>
        <taxon>Leptolyngbya</taxon>
    </lineage>
</organism>
<evidence type="ECO:0000256" key="1">
    <source>
        <dbReference type="SAM" id="Phobius"/>
    </source>
</evidence>
<dbReference type="EMBL" id="AP018203">
    <property type="protein sequence ID" value="BAY55320.1"/>
    <property type="molecule type" value="Genomic_DNA"/>
</dbReference>
<keyword evidence="1" id="KW-0472">Membrane</keyword>
<keyword evidence="3" id="KW-1185">Reference proteome</keyword>
<dbReference type="AlphaFoldDB" id="A0A1Z4JF26"/>
<gene>
    <name evidence="2" type="ORF">NIES2135_21430</name>
</gene>
<sequence length="109" mass="12195">MDISQWVKKAGIALLIVTISVLSAVSIQFVREASREQCPLELAATEPVQSFWRYFDTDSEADATGQCQEYAKRSTNKDVITSCSSCRDTEGLPECRAGYYCDITLRFLP</sequence>
<keyword evidence="1" id="KW-0812">Transmembrane</keyword>
<reference evidence="2 3" key="1">
    <citation type="submission" date="2017-06" db="EMBL/GenBank/DDBJ databases">
        <title>Genome sequencing of cyanobaciteial culture collection at National Institute for Environmental Studies (NIES).</title>
        <authorList>
            <person name="Hirose Y."/>
            <person name="Shimura Y."/>
            <person name="Fujisawa T."/>
            <person name="Nakamura Y."/>
            <person name="Kawachi M."/>
        </authorList>
    </citation>
    <scope>NUCLEOTIDE SEQUENCE [LARGE SCALE GENOMIC DNA]</scope>
    <source>
        <strain evidence="2 3">NIES-2135</strain>
    </source>
</reference>
<evidence type="ECO:0000313" key="2">
    <source>
        <dbReference type="EMBL" id="BAY55320.1"/>
    </source>
</evidence>
<feature type="transmembrane region" description="Helical" evidence="1">
    <location>
        <begin position="12"/>
        <end position="30"/>
    </location>
</feature>
<accession>A0A1Z4JF26</accession>
<dbReference type="Proteomes" id="UP000217895">
    <property type="component" value="Chromosome"/>
</dbReference>